<reference evidence="1 2" key="1">
    <citation type="journal article" date="2018" name="Nat. Genet.">
        <title>The Rosa genome provides new insights in the design of modern roses.</title>
        <authorList>
            <person name="Bendahmane M."/>
        </authorList>
    </citation>
    <scope>NUCLEOTIDE SEQUENCE [LARGE SCALE GENOMIC DNA]</scope>
    <source>
        <strain evidence="2">cv. Old Blush</strain>
    </source>
</reference>
<keyword evidence="2" id="KW-1185">Reference proteome</keyword>
<dbReference type="EMBL" id="PDCK01000042">
    <property type="protein sequence ID" value="PRQ39301.1"/>
    <property type="molecule type" value="Genomic_DNA"/>
</dbReference>
<accession>A0A2P6QYP9</accession>
<evidence type="ECO:0000313" key="1">
    <source>
        <dbReference type="EMBL" id="PRQ39301.1"/>
    </source>
</evidence>
<organism evidence="1 2">
    <name type="scientific">Rosa chinensis</name>
    <name type="common">China rose</name>
    <dbReference type="NCBI Taxonomy" id="74649"/>
    <lineage>
        <taxon>Eukaryota</taxon>
        <taxon>Viridiplantae</taxon>
        <taxon>Streptophyta</taxon>
        <taxon>Embryophyta</taxon>
        <taxon>Tracheophyta</taxon>
        <taxon>Spermatophyta</taxon>
        <taxon>Magnoliopsida</taxon>
        <taxon>eudicotyledons</taxon>
        <taxon>Gunneridae</taxon>
        <taxon>Pentapetalae</taxon>
        <taxon>rosids</taxon>
        <taxon>fabids</taxon>
        <taxon>Rosales</taxon>
        <taxon>Rosaceae</taxon>
        <taxon>Rosoideae</taxon>
        <taxon>Rosoideae incertae sedis</taxon>
        <taxon>Rosa</taxon>
    </lineage>
</organism>
<dbReference type="Gramene" id="PRQ39301">
    <property type="protein sequence ID" value="PRQ39301"/>
    <property type="gene ID" value="RchiOBHm_Chr4g0423651"/>
</dbReference>
<gene>
    <name evidence="1" type="ORF">RchiOBHm_Chr4g0423651</name>
</gene>
<dbReference type="AlphaFoldDB" id="A0A2P6QYP9"/>
<name>A0A2P6QYP9_ROSCH</name>
<evidence type="ECO:0000313" key="2">
    <source>
        <dbReference type="Proteomes" id="UP000238479"/>
    </source>
</evidence>
<proteinExistence type="predicted"/>
<protein>
    <submittedName>
        <fullName evidence="1">Uncharacterized protein</fullName>
    </submittedName>
</protein>
<sequence length="52" mass="6136">MKVSVDISKIISELKSHEKDFSRVSYDFSKLRVCIRKFCNFHYVSVCSISFQ</sequence>
<dbReference type="Proteomes" id="UP000238479">
    <property type="component" value="Chromosome 4"/>
</dbReference>
<comment type="caution">
    <text evidence="1">The sequence shown here is derived from an EMBL/GenBank/DDBJ whole genome shotgun (WGS) entry which is preliminary data.</text>
</comment>